<dbReference type="Proteomes" id="UP001501734">
    <property type="component" value="Unassembled WGS sequence"/>
</dbReference>
<keyword evidence="1" id="KW-1133">Transmembrane helix</keyword>
<feature type="transmembrane region" description="Helical" evidence="1">
    <location>
        <begin position="86"/>
        <end position="107"/>
    </location>
</feature>
<feature type="transmembrane region" description="Helical" evidence="1">
    <location>
        <begin position="189"/>
        <end position="207"/>
    </location>
</feature>
<dbReference type="RefSeq" id="WP_344909356.1">
    <property type="nucleotide sequence ID" value="NZ_BAABDL010000004.1"/>
</dbReference>
<evidence type="ECO:0000256" key="1">
    <source>
        <dbReference type="SAM" id="Phobius"/>
    </source>
</evidence>
<evidence type="ECO:0000313" key="3">
    <source>
        <dbReference type="Proteomes" id="UP001501734"/>
    </source>
</evidence>
<comment type="caution">
    <text evidence="2">The sequence shown here is derived from an EMBL/GenBank/DDBJ whole genome shotgun (WGS) entry which is preliminary data.</text>
</comment>
<keyword evidence="1" id="KW-0472">Membrane</keyword>
<evidence type="ECO:0000313" key="2">
    <source>
        <dbReference type="EMBL" id="GAA4057444.1"/>
    </source>
</evidence>
<dbReference type="EMBL" id="BAABDL010000004">
    <property type="protein sequence ID" value="GAA4057444.1"/>
    <property type="molecule type" value="Genomic_DNA"/>
</dbReference>
<keyword evidence="1" id="KW-0812">Transmembrane</keyword>
<sequence length="212" mass="24464">MYFKETLKIFLKGPKIELLSLIVGLTVMLTIANIKMPNWIWLLALGFMILCSSMFRFITVDEEYYHNDQFKLTQNNIIDYVISKNLFVIFFVSLIIGLVLISSLLLQGDEFDINRFGQVIIYCLFVIGSENILLSFHNKPVEGYASGLKRNEVEDIRVGWLNFKNQIPSFFIIGLFCILFFVLKFTPDLFLSVIYSLTGCITLSYFVKASIK</sequence>
<gene>
    <name evidence="2" type="ORF">GCM10022410_01040</name>
</gene>
<name>A0ABP7V234_9BACI</name>
<keyword evidence="3" id="KW-1185">Reference proteome</keyword>
<evidence type="ECO:0008006" key="4">
    <source>
        <dbReference type="Google" id="ProtNLM"/>
    </source>
</evidence>
<protein>
    <recommendedName>
        <fullName evidence="4">DUF3169 family protein</fullName>
    </recommendedName>
</protein>
<proteinExistence type="predicted"/>
<feature type="transmembrane region" description="Helical" evidence="1">
    <location>
        <begin position="167"/>
        <end position="183"/>
    </location>
</feature>
<reference evidence="3" key="1">
    <citation type="journal article" date="2019" name="Int. J. Syst. Evol. Microbiol.">
        <title>The Global Catalogue of Microorganisms (GCM) 10K type strain sequencing project: providing services to taxonomists for standard genome sequencing and annotation.</title>
        <authorList>
            <consortium name="The Broad Institute Genomics Platform"/>
            <consortium name="The Broad Institute Genome Sequencing Center for Infectious Disease"/>
            <person name="Wu L."/>
            <person name="Ma J."/>
        </authorList>
    </citation>
    <scope>NUCLEOTIDE SEQUENCE [LARGE SCALE GENOMIC DNA]</scope>
    <source>
        <strain evidence="3">JCM 17250</strain>
    </source>
</reference>
<accession>A0ABP7V234</accession>
<feature type="transmembrane region" description="Helical" evidence="1">
    <location>
        <begin position="119"/>
        <end position="136"/>
    </location>
</feature>
<feature type="transmembrane region" description="Helical" evidence="1">
    <location>
        <begin position="40"/>
        <end position="58"/>
    </location>
</feature>
<organism evidence="2 3">
    <name type="scientific">Amphibacillus indicireducens</name>
    <dbReference type="NCBI Taxonomy" id="1076330"/>
    <lineage>
        <taxon>Bacteria</taxon>
        <taxon>Bacillati</taxon>
        <taxon>Bacillota</taxon>
        <taxon>Bacilli</taxon>
        <taxon>Bacillales</taxon>
        <taxon>Bacillaceae</taxon>
        <taxon>Amphibacillus</taxon>
    </lineage>
</organism>